<feature type="compositionally biased region" description="Polar residues" evidence="1">
    <location>
        <begin position="46"/>
        <end position="55"/>
    </location>
</feature>
<feature type="compositionally biased region" description="Low complexity" evidence="1">
    <location>
        <begin position="205"/>
        <end position="215"/>
    </location>
</feature>
<organism evidence="2 4">
    <name type="scientific">Streptomyces sanglieri</name>
    <dbReference type="NCBI Taxonomy" id="193460"/>
    <lineage>
        <taxon>Bacteria</taxon>
        <taxon>Bacillati</taxon>
        <taxon>Actinomycetota</taxon>
        <taxon>Actinomycetes</taxon>
        <taxon>Kitasatosporales</taxon>
        <taxon>Streptomycetaceae</taxon>
        <taxon>Streptomyces</taxon>
    </lineage>
</organism>
<reference evidence="2" key="1">
    <citation type="journal article" date="2014" name="Int. J. Syst. Evol. Microbiol.">
        <title>Complete genome of a new Firmicutes species belonging to the dominant human colonic microbiota ('Ruminococcus bicirculans') reveals two chromosomes and a selective capacity to utilize plant glucans.</title>
        <authorList>
            <consortium name="NISC Comparative Sequencing Program"/>
            <person name="Wegmann U."/>
            <person name="Louis P."/>
            <person name="Goesmann A."/>
            <person name="Henrissat B."/>
            <person name="Duncan S.H."/>
            <person name="Flint H.J."/>
        </authorList>
    </citation>
    <scope>NUCLEOTIDE SEQUENCE</scope>
    <source>
        <strain evidence="2">JCM 12607</strain>
    </source>
</reference>
<proteinExistence type="predicted"/>
<dbReference type="EMBL" id="JBHTGL010000010">
    <property type="protein sequence ID" value="MFD0629872.1"/>
    <property type="molecule type" value="Genomic_DNA"/>
</dbReference>
<dbReference type="SUPFAM" id="SSF53474">
    <property type="entry name" value="alpha/beta-Hydrolases"/>
    <property type="match status" value="1"/>
</dbReference>
<comment type="caution">
    <text evidence="2">The sequence shown here is derived from an EMBL/GenBank/DDBJ whole genome shotgun (WGS) entry which is preliminary data.</text>
</comment>
<name>A0ABW2WIZ1_9ACTN</name>
<evidence type="ECO:0000256" key="1">
    <source>
        <dbReference type="SAM" id="MobiDB-lite"/>
    </source>
</evidence>
<evidence type="ECO:0000313" key="4">
    <source>
        <dbReference type="Proteomes" id="UP001596915"/>
    </source>
</evidence>
<gene>
    <name evidence="2" type="ORF">ACFQ2K_00290</name>
    <name evidence="3" type="ORF">ACFQ2K_52120</name>
</gene>
<keyword evidence="4" id="KW-1185">Reference proteome</keyword>
<protein>
    <recommendedName>
        <fullName evidence="5">Xaa-Pro dipeptidyl-peptidase-like domain-containing protein</fullName>
    </recommendedName>
</protein>
<dbReference type="Gene3D" id="3.40.50.1820">
    <property type="entry name" value="alpha/beta hydrolase"/>
    <property type="match status" value="1"/>
</dbReference>
<dbReference type="Proteomes" id="UP001596915">
    <property type="component" value="Unassembled WGS sequence"/>
</dbReference>
<feature type="compositionally biased region" description="Basic residues" evidence="1">
    <location>
        <begin position="216"/>
        <end position="242"/>
    </location>
</feature>
<evidence type="ECO:0008006" key="5">
    <source>
        <dbReference type="Google" id="ProtNLM"/>
    </source>
</evidence>
<evidence type="ECO:0000313" key="2">
    <source>
        <dbReference type="EMBL" id="MFD0621476.1"/>
    </source>
</evidence>
<dbReference type="InterPro" id="IPR029058">
    <property type="entry name" value="AB_hydrolase_fold"/>
</dbReference>
<reference evidence="4" key="2">
    <citation type="journal article" date="2019" name="Int. J. Syst. Evol. Microbiol.">
        <title>The Global Catalogue of Microorganisms (GCM) 10K type strain sequencing project: providing services to taxonomists for standard genome sequencing and annotation.</title>
        <authorList>
            <consortium name="The Broad Institute Genomics Platform"/>
            <consortium name="The Broad Institute Genome Sequencing Center for Infectious Disease"/>
            <person name="Wu L."/>
            <person name="Ma J."/>
        </authorList>
    </citation>
    <scope>NUCLEOTIDE SEQUENCE [LARGE SCALE GENOMIC DNA]</scope>
    <source>
        <strain evidence="4">JCM 12607</strain>
    </source>
</reference>
<feature type="region of interest" description="Disordered" evidence="1">
    <location>
        <begin position="15"/>
        <end position="60"/>
    </location>
</feature>
<feature type="compositionally biased region" description="Basic residues" evidence="1">
    <location>
        <begin position="24"/>
        <end position="39"/>
    </location>
</feature>
<evidence type="ECO:0000313" key="3">
    <source>
        <dbReference type="EMBL" id="MFD0629872.1"/>
    </source>
</evidence>
<accession>A0ABW2WIZ1</accession>
<feature type="region of interest" description="Disordered" evidence="1">
    <location>
        <begin position="196"/>
        <end position="258"/>
    </location>
</feature>
<dbReference type="EMBL" id="JBHTGL010000001">
    <property type="protein sequence ID" value="MFD0621476.1"/>
    <property type="molecule type" value="Genomic_DNA"/>
</dbReference>
<sequence length="258" mass="27323">MKARRTALLAAMEVTQSTGPRRAGPIRHRAGTPHQHRARSCALPTGHSTATSGGPPQTALVYSPADARRATRLPVFLTPHRSSSQTAEQVVGSGIEQAADRHGFLAVAPQRAMPLTRGYQWNVTGDGGPDDEQYLIDVLGTLAATGSAGTGQVLASGYSKAAAWSPSTPATNPATSPPPLPSPVRGLVCLSPTTVAPRSPTEYLRPGAARPGGRLPLRRRPREPLRRRRPAVLGLRRPHRPRLLGEARPPPSLLPAAR</sequence>
<reference evidence="2" key="3">
    <citation type="submission" date="2024-09" db="EMBL/GenBank/DDBJ databases">
        <authorList>
            <person name="Sun Q."/>
            <person name="Mori K."/>
        </authorList>
    </citation>
    <scope>NUCLEOTIDE SEQUENCE</scope>
    <source>
        <strain evidence="2">JCM 12607</strain>
    </source>
</reference>
<feature type="compositionally biased region" description="Pro residues" evidence="1">
    <location>
        <begin position="248"/>
        <end position="258"/>
    </location>
</feature>